<dbReference type="EMBL" id="WNWW01000909">
    <property type="protein sequence ID" value="KAF3420886.1"/>
    <property type="molecule type" value="Genomic_DNA"/>
</dbReference>
<reference evidence="1" key="1">
    <citation type="submission" date="2019-11" db="EMBL/GenBank/DDBJ databases">
        <title>The nuclear and mitochondrial genomes of Frieseomelitta varia - a highly eusocial stingless bee (Meliponini) with a permanently sterile worker caste.</title>
        <authorList>
            <person name="Freitas F.C.P."/>
            <person name="Lourenco A.P."/>
            <person name="Nunes F.M.F."/>
            <person name="Paschoal A.R."/>
            <person name="Abreu F.C.P."/>
            <person name="Barbin F.O."/>
            <person name="Bataglia L."/>
            <person name="Cardoso-Junior C.A.M."/>
            <person name="Cervoni M.S."/>
            <person name="Silva S.R."/>
            <person name="Dalarmi F."/>
            <person name="Del Lama M.A."/>
            <person name="Depintor T.S."/>
            <person name="Ferreira K.M."/>
            <person name="Goria P.S."/>
            <person name="Jaskot M.C."/>
            <person name="Lago D.C."/>
            <person name="Luna-Lucena D."/>
            <person name="Moda L.M."/>
            <person name="Nascimento L."/>
            <person name="Pedrino M."/>
            <person name="Rabico F.O."/>
            <person name="Sanches F.C."/>
            <person name="Santos D.E."/>
            <person name="Santos C.G."/>
            <person name="Vieira J."/>
            <person name="Lopes T.F."/>
            <person name="Barchuk A.R."/>
            <person name="Hartfelder K."/>
            <person name="Simoes Z.L.P."/>
            <person name="Bitondi M.M.G."/>
            <person name="Pinheiro D.G."/>
        </authorList>
    </citation>
    <scope>NUCLEOTIDE SEQUENCE</scope>
    <source>
        <strain evidence="1">USP_RPSP 00005682</strain>
        <tissue evidence="1">Whole individual</tissue>
    </source>
</reference>
<accession>A0A833RNH3</accession>
<dbReference type="Proteomes" id="UP000655588">
    <property type="component" value="Unassembled WGS sequence"/>
</dbReference>
<name>A0A833RNH3_9HYME</name>
<comment type="caution">
    <text evidence="1">The sequence shown here is derived from an EMBL/GenBank/DDBJ whole genome shotgun (WGS) entry which is preliminary data.</text>
</comment>
<protein>
    <submittedName>
        <fullName evidence="1">Uncharacterized protein</fullName>
    </submittedName>
</protein>
<keyword evidence="2" id="KW-1185">Reference proteome</keyword>
<dbReference type="AlphaFoldDB" id="A0A833RNH3"/>
<gene>
    <name evidence="1" type="ORF">E2986_13052</name>
</gene>
<evidence type="ECO:0000313" key="1">
    <source>
        <dbReference type="EMBL" id="KAF3420886.1"/>
    </source>
</evidence>
<sequence>MDTRKMSNWNVLSMEAALQQLNNFDEDKKEVTKRSNTVSRFPIYFIKNFLNAVAVIISSNSLISIGKRVIAITMSTWHHLDVEFATSAISREDIGGSIYRKRIVSKVVIISLKYTD</sequence>
<organism evidence="1 2">
    <name type="scientific">Frieseomelitta varia</name>
    <dbReference type="NCBI Taxonomy" id="561572"/>
    <lineage>
        <taxon>Eukaryota</taxon>
        <taxon>Metazoa</taxon>
        <taxon>Ecdysozoa</taxon>
        <taxon>Arthropoda</taxon>
        <taxon>Hexapoda</taxon>
        <taxon>Insecta</taxon>
        <taxon>Pterygota</taxon>
        <taxon>Neoptera</taxon>
        <taxon>Endopterygota</taxon>
        <taxon>Hymenoptera</taxon>
        <taxon>Apocrita</taxon>
        <taxon>Aculeata</taxon>
        <taxon>Apoidea</taxon>
        <taxon>Anthophila</taxon>
        <taxon>Apidae</taxon>
        <taxon>Frieseomelitta</taxon>
    </lineage>
</organism>
<evidence type="ECO:0000313" key="2">
    <source>
        <dbReference type="Proteomes" id="UP000655588"/>
    </source>
</evidence>
<proteinExistence type="predicted"/>